<protein>
    <submittedName>
        <fullName evidence="1">Unannotated protein</fullName>
    </submittedName>
</protein>
<accession>A0A6J7IYK2</accession>
<dbReference type="EMBL" id="CAFBNB010000178">
    <property type="protein sequence ID" value="CAB4935876.1"/>
    <property type="molecule type" value="Genomic_DNA"/>
</dbReference>
<reference evidence="1" key="1">
    <citation type="submission" date="2020-05" db="EMBL/GenBank/DDBJ databases">
        <authorList>
            <person name="Chiriac C."/>
            <person name="Salcher M."/>
            <person name="Ghai R."/>
            <person name="Kavagutti S V."/>
        </authorList>
    </citation>
    <scope>NUCLEOTIDE SEQUENCE</scope>
</reference>
<organism evidence="1">
    <name type="scientific">freshwater metagenome</name>
    <dbReference type="NCBI Taxonomy" id="449393"/>
    <lineage>
        <taxon>unclassified sequences</taxon>
        <taxon>metagenomes</taxon>
        <taxon>ecological metagenomes</taxon>
    </lineage>
</organism>
<gene>
    <name evidence="1" type="ORF">UFOPK3720_00981</name>
</gene>
<proteinExistence type="predicted"/>
<evidence type="ECO:0000313" key="1">
    <source>
        <dbReference type="EMBL" id="CAB4935876.1"/>
    </source>
</evidence>
<sequence length="67" mass="6950">MDSHHSSLSSFFLSGTGLLYGAPPVGVLGLDGLLLHSAALTLGKASPDTESLVLLHRIFQALDAYVA</sequence>
<name>A0A6J7IYK2_9ZZZZ</name>
<dbReference type="AlphaFoldDB" id="A0A6J7IYK2"/>